<feature type="region of interest" description="Disordered" evidence="1">
    <location>
        <begin position="30"/>
        <end position="56"/>
    </location>
</feature>
<feature type="compositionally biased region" description="Basic and acidic residues" evidence="1">
    <location>
        <begin position="37"/>
        <end position="56"/>
    </location>
</feature>
<protein>
    <submittedName>
        <fullName evidence="2">Uncharacterized protein</fullName>
    </submittedName>
</protein>
<dbReference type="EnsemblPlants" id="MELO3C020041.2.1">
    <property type="protein sequence ID" value="MELO3C020041.2.1"/>
    <property type="gene ID" value="MELO3C020041.2"/>
</dbReference>
<reference evidence="2" key="1">
    <citation type="submission" date="2023-03" db="UniProtKB">
        <authorList>
            <consortium name="EnsemblPlants"/>
        </authorList>
    </citation>
    <scope>IDENTIFICATION</scope>
</reference>
<evidence type="ECO:0000313" key="2">
    <source>
        <dbReference type="EnsemblPlants" id="MELO3C020041.2.1"/>
    </source>
</evidence>
<organism evidence="2">
    <name type="scientific">Cucumis melo</name>
    <name type="common">Muskmelon</name>
    <dbReference type="NCBI Taxonomy" id="3656"/>
    <lineage>
        <taxon>Eukaryota</taxon>
        <taxon>Viridiplantae</taxon>
        <taxon>Streptophyta</taxon>
        <taxon>Embryophyta</taxon>
        <taxon>Tracheophyta</taxon>
        <taxon>Spermatophyta</taxon>
        <taxon>Magnoliopsida</taxon>
        <taxon>eudicotyledons</taxon>
        <taxon>Gunneridae</taxon>
        <taxon>Pentapetalae</taxon>
        <taxon>rosids</taxon>
        <taxon>fabids</taxon>
        <taxon>Cucurbitales</taxon>
        <taxon>Cucurbitaceae</taxon>
        <taxon>Benincaseae</taxon>
        <taxon>Cucumis</taxon>
    </lineage>
</organism>
<dbReference type="Gramene" id="MELO3C020041.2.1">
    <property type="protein sequence ID" value="MELO3C020041.2.1"/>
    <property type="gene ID" value="MELO3C020041.2"/>
</dbReference>
<proteinExistence type="predicted"/>
<evidence type="ECO:0000256" key="1">
    <source>
        <dbReference type="SAM" id="MobiDB-lite"/>
    </source>
</evidence>
<sequence>MDGIGNGFRVFRQITNGVENGEDPSTFLWYIGSSQNRNEKKERNDRKQRDREEEEN</sequence>
<dbReference type="AlphaFoldDB" id="A0A9I9DL71"/>
<name>A0A9I9DL71_CUCME</name>
<accession>A0A9I9DL71</accession>